<dbReference type="GO" id="GO:0006351">
    <property type="term" value="P:DNA-templated transcription"/>
    <property type="evidence" value="ECO:0007669"/>
    <property type="project" value="InterPro"/>
</dbReference>
<evidence type="ECO:0000313" key="7">
    <source>
        <dbReference type="Proteomes" id="UP001320420"/>
    </source>
</evidence>
<protein>
    <recommendedName>
        <fullName evidence="5">Zn(2)-C6 fungal-type domain-containing protein</fullName>
    </recommendedName>
</protein>
<feature type="compositionally biased region" description="Basic and acidic residues" evidence="3">
    <location>
        <begin position="194"/>
        <end position="216"/>
    </location>
</feature>
<keyword evidence="4" id="KW-0812">Transmembrane</keyword>
<dbReference type="PROSITE" id="PS00463">
    <property type="entry name" value="ZN2_CY6_FUNGAL_1"/>
    <property type="match status" value="1"/>
</dbReference>
<organism evidence="6 7">
    <name type="scientific">Diatrype stigma</name>
    <dbReference type="NCBI Taxonomy" id="117547"/>
    <lineage>
        <taxon>Eukaryota</taxon>
        <taxon>Fungi</taxon>
        <taxon>Dikarya</taxon>
        <taxon>Ascomycota</taxon>
        <taxon>Pezizomycotina</taxon>
        <taxon>Sordariomycetes</taxon>
        <taxon>Xylariomycetidae</taxon>
        <taxon>Xylariales</taxon>
        <taxon>Diatrypaceae</taxon>
        <taxon>Diatrype</taxon>
    </lineage>
</organism>
<gene>
    <name evidence="6" type="ORF">SLS62_003206</name>
</gene>
<dbReference type="GO" id="GO:0003677">
    <property type="term" value="F:DNA binding"/>
    <property type="evidence" value="ECO:0007669"/>
    <property type="project" value="InterPro"/>
</dbReference>
<dbReference type="CDD" id="cd00067">
    <property type="entry name" value="GAL4"/>
    <property type="match status" value="1"/>
</dbReference>
<evidence type="ECO:0000256" key="2">
    <source>
        <dbReference type="ARBA" id="ARBA00023242"/>
    </source>
</evidence>
<keyword evidence="4" id="KW-1133">Transmembrane helix</keyword>
<dbReference type="InterPro" id="IPR050987">
    <property type="entry name" value="AtrR-like"/>
</dbReference>
<evidence type="ECO:0000256" key="3">
    <source>
        <dbReference type="SAM" id="MobiDB-lite"/>
    </source>
</evidence>
<feature type="region of interest" description="Disordered" evidence="3">
    <location>
        <begin position="1"/>
        <end position="20"/>
    </location>
</feature>
<keyword evidence="1" id="KW-0479">Metal-binding</keyword>
<accession>A0AAN9YUA9</accession>
<name>A0AAN9YUA9_9PEZI</name>
<dbReference type="EMBL" id="JAKJXP020000017">
    <property type="protein sequence ID" value="KAK7754892.1"/>
    <property type="molecule type" value="Genomic_DNA"/>
</dbReference>
<feature type="region of interest" description="Disordered" evidence="3">
    <location>
        <begin position="753"/>
        <end position="850"/>
    </location>
</feature>
<dbReference type="Pfam" id="PF00172">
    <property type="entry name" value="Zn_clus"/>
    <property type="match status" value="1"/>
</dbReference>
<feature type="region of interest" description="Disordered" evidence="3">
    <location>
        <begin position="153"/>
        <end position="222"/>
    </location>
</feature>
<dbReference type="SMART" id="SM00906">
    <property type="entry name" value="Fungal_trans"/>
    <property type="match status" value="1"/>
</dbReference>
<dbReference type="GO" id="GO:0000981">
    <property type="term" value="F:DNA-binding transcription factor activity, RNA polymerase II-specific"/>
    <property type="evidence" value="ECO:0007669"/>
    <property type="project" value="InterPro"/>
</dbReference>
<dbReference type="GO" id="GO:0008270">
    <property type="term" value="F:zinc ion binding"/>
    <property type="evidence" value="ECO:0007669"/>
    <property type="project" value="InterPro"/>
</dbReference>
<keyword evidence="2" id="KW-0539">Nucleus</keyword>
<evidence type="ECO:0000256" key="1">
    <source>
        <dbReference type="ARBA" id="ARBA00022723"/>
    </source>
</evidence>
<feature type="compositionally biased region" description="Polar residues" evidence="3">
    <location>
        <begin position="156"/>
        <end position="193"/>
    </location>
</feature>
<dbReference type="SUPFAM" id="SSF57701">
    <property type="entry name" value="Zn2/Cys6 DNA-binding domain"/>
    <property type="match status" value="1"/>
</dbReference>
<reference evidence="6 7" key="1">
    <citation type="submission" date="2024-02" db="EMBL/GenBank/DDBJ databases">
        <title>De novo assembly and annotation of 12 fungi associated with fruit tree decline syndrome in Ontario, Canada.</title>
        <authorList>
            <person name="Sulman M."/>
            <person name="Ellouze W."/>
            <person name="Ilyukhin E."/>
        </authorList>
    </citation>
    <scope>NUCLEOTIDE SEQUENCE [LARGE SCALE GENOMIC DNA]</scope>
    <source>
        <strain evidence="6 7">M11/M66-122</strain>
    </source>
</reference>
<evidence type="ECO:0000313" key="6">
    <source>
        <dbReference type="EMBL" id="KAK7754892.1"/>
    </source>
</evidence>
<dbReference type="PROSITE" id="PS50048">
    <property type="entry name" value="ZN2_CY6_FUNGAL_2"/>
    <property type="match status" value="1"/>
</dbReference>
<feature type="compositionally biased region" description="Polar residues" evidence="3">
    <location>
        <begin position="758"/>
        <end position="771"/>
    </location>
</feature>
<proteinExistence type="predicted"/>
<dbReference type="Proteomes" id="UP001320420">
    <property type="component" value="Unassembled WGS sequence"/>
</dbReference>
<dbReference type="CDD" id="cd12148">
    <property type="entry name" value="fungal_TF_MHR"/>
    <property type="match status" value="1"/>
</dbReference>
<keyword evidence="4" id="KW-0472">Membrane</keyword>
<feature type="region of interest" description="Disordered" evidence="3">
    <location>
        <begin position="727"/>
        <end position="746"/>
    </location>
</feature>
<feature type="compositionally biased region" description="Polar residues" evidence="3">
    <location>
        <begin position="781"/>
        <end position="791"/>
    </location>
</feature>
<dbReference type="SMART" id="SM00066">
    <property type="entry name" value="GAL4"/>
    <property type="match status" value="1"/>
</dbReference>
<dbReference type="PANTHER" id="PTHR46910:SF25">
    <property type="entry name" value="ABC-TRANSPORTER-REGULATING TRANSCRIPTION FACTOR"/>
    <property type="match status" value="1"/>
</dbReference>
<evidence type="ECO:0000259" key="5">
    <source>
        <dbReference type="PROSITE" id="PS50048"/>
    </source>
</evidence>
<dbReference type="PANTHER" id="PTHR46910">
    <property type="entry name" value="TRANSCRIPTION FACTOR PDR1"/>
    <property type="match status" value="1"/>
</dbReference>
<sequence length="891" mass="99713">MDRIRVDPGGFQVPGMPQPPQLMNPPPQIFGHYGHDGMPVLPPDLAAQIAFDPTSLLEDPNEAKRRRIARACDMCRKKKIKCDGKLPACTHCINYKTDCVFTQVEKKRSPPKGAKYIEGLENRLMRMESLLRLSGLLGDDDVDTDLATLEKKLSEKVQQSRQTSQIPSNPTSPSQATHDGIESTPQSSLTSPEPTKDRDRDRDPGRDSMQPEKEHEEEVEALSEMMCSLVTTQNGETRYIGSSSGFSIFSPKGIEWVNQKTNDNSFEKMISDVSIDDHKWTNWKPEVFGDLFHRPIFRPLPSKVEALSLLKDYFDNFNCMFPLFHQPTFMHLVERQYSSDPYQGSGWWASLNCVLAIAYRLRVMSNLVPQEEDDKAWAHVKNALGVFSELTMRNTDLLSVQALLAISLFMQGTPNPQPSFVLLAAAIRLSHSIGLHKRGTGFNLNPIEIEQRKRVFWIAYMLDKDLCLRSGRPPAQDDDDMNVELPDPDPADNIGNIPLADGKGKMNLFRAMCELTTIESRVYRSLYSTRATKRSDGELLQIIGELDKELEDWKDRIPIDFRPEHEIKASHTPLIIHVVMLHLSYYNALTTIHRMSVHHGYWTSRLSNYAIQGLNTRPLNPRVFSSAALCASAARATISLLKYIPQGDFSCVWMILYFPVTALVTLFGNILQNPLDARAKSDTRLMNLVVTFLSTLGEEAETGGIRRMLAVCNEFEHIARVVIDKAEKENSSKRKRKGTEPPKSLDVAASLLAPGATPTPTYDNSMGSQLSPKFHGERNRQNNNPKNSSPMATTATNTPDATASQSGDGQSNWSQDFGSGNNMSDFGSFSELTGFGQPAQTPPMANGNNMFQPLLPQDVWQLPMTLDYDWAETLGSQYPGFENGSTMQTDG</sequence>
<feature type="compositionally biased region" description="Polar residues" evidence="3">
    <location>
        <begin position="804"/>
        <end position="831"/>
    </location>
</feature>
<feature type="compositionally biased region" description="Low complexity" evidence="3">
    <location>
        <begin position="792"/>
        <end position="803"/>
    </location>
</feature>
<dbReference type="AlphaFoldDB" id="A0AAN9YUA9"/>
<dbReference type="InterPro" id="IPR036864">
    <property type="entry name" value="Zn2-C6_fun-type_DNA-bd_sf"/>
</dbReference>
<dbReference type="InterPro" id="IPR007219">
    <property type="entry name" value="XnlR_reg_dom"/>
</dbReference>
<dbReference type="Gene3D" id="4.10.240.10">
    <property type="entry name" value="Zn(2)-C6 fungal-type DNA-binding domain"/>
    <property type="match status" value="1"/>
</dbReference>
<dbReference type="Pfam" id="PF04082">
    <property type="entry name" value="Fungal_trans"/>
    <property type="match status" value="1"/>
</dbReference>
<feature type="transmembrane region" description="Helical" evidence="4">
    <location>
        <begin position="652"/>
        <end position="671"/>
    </location>
</feature>
<dbReference type="InterPro" id="IPR001138">
    <property type="entry name" value="Zn2Cys6_DnaBD"/>
</dbReference>
<feature type="domain" description="Zn(2)-C6 fungal-type" evidence="5">
    <location>
        <begin position="71"/>
        <end position="101"/>
    </location>
</feature>
<keyword evidence="7" id="KW-1185">Reference proteome</keyword>
<evidence type="ECO:0000256" key="4">
    <source>
        <dbReference type="SAM" id="Phobius"/>
    </source>
</evidence>
<comment type="caution">
    <text evidence="6">The sequence shown here is derived from an EMBL/GenBank/DDBJ whole genome shotgun (WGS) entry which is preliminary data.</text>
</comment>